<keyword evidence="2" id="KW-0812">Transmembrane</keyword>
<dbReference type="Pfam" id="PF01755">
    <property type="entry name" value="Glyco_transf_25"/>
    <property type="match status" value="1"/>
</dbReference>
<keyword evidence="2" id="KW-0472">Membrane</keyword>
<evidence type="ECO:0000259" key="3">
    <source>
        <dbReference type="Pfam" id="PF01755"/>
    </source>
</evidence>
<proteinExistence type="predicted"/>
<name>A0A7S4RTH9_9DINO</name>
<organism evidence="4">
    <name type="scientific">Alexandrium monilatum</name>
    <dbReference type="NCBI Taxonomy" id="311494"/>
    <lineage>
        <taxon>Eukaryota</taxon>
        <taxon>Sar</taxon>
        <taxon>Alveolata</taxon>
        <taxon>Dinophyceae</taxon>
        <taxon>Gonyaulacales</taxon>
        <taxon>Pyrocystaceae</taxon>
        <taxon>Alexandrium</taxon>
    </lineage>
</organism>
<feature type="compositionally biased region" description="Low complexity" evidence="1">
    <location>
        <begin position="497"/>
        <end position="515"/>
    </location>
</feature>
<accession>A0A7S4RTH9</accession>
<protein>
    <recommendedName>
        <fullName evidence="3">Glycosyl transferase family 25 domain-containing protein</fullName>
    </recommendedName>
</protein>
<evidence type="ECO:0000256" key="2">
    <source>
        <dbReference type="SAM" id="Phobius"/>
    </source>
</evidence>
<dbReference type="AlphaFoldDB" id="A0A7S4RTH9"/>
<gene>
    <name evidence="4" type="ORF">AMON00008_LOCUS40289</name>
</gene>
<sequence length="606" mass="62695">MASDQYTAVRQVDQQSVAKLHVMGWRRKAFCHTSLAGLLLLVLAGGGGARAALERLLPAGPEGPRSASEGLHGRLRQLTPLCNASVFAPQQVSSPFNLPEPWASACHGKGPHPVPPPPSAAHWPGQQNWCWNWVKHKGCKEVIAKLNWQDAQKRTAGFHMAPPVTVAPMQPMQNPAMCEQYGLGATLMASPAEMQAAKTWLQANVAVYVLNLPRDRERRQFMASRLAELGIQPHFVPGVDLTVPGTYARMKQEGIIPRGFDAQKAQQTLNGVGGMIGCASAHLSNMRRIATSGQAQPMAVVLEDDVRLEDDFALKLQRLVTTEAPCDWQVISLKSACPFGVCMTPHLTRVQPDPNEPEGRCRHGVNYGFYGMLYRVESLESLRLTLSHRVFDASAPHCLDVDVALASISDQVPYYAVPYWQQPGLLQMGGHGSSRNVIDKAKVDLSEPAGNTAPAGTAANGAAPAVPPPPAQPAPAGTVGAGAYGGAPAAQPPPPQQAAAGTAGASGYGAAAAAQPPAPPPQPAGAGAAGASGYGTAAAVQPPAPPPQPAGAGAAGGYAAAPAPPAVQPPPAQTAAAGAAGTSYVDPGASAATSYVDPAVPTASYG</sequence>
<dbReference type="InterPro" id="IPR002654">
    <property type="entry name" value="Glyco_trans_25"/>
</dbReference>
<feature type="domain" description="Glycosyl transferase family 25" evidence="3">
    <location>
        <begin position="207"/>
        <end position="324"/>
    </location>
</feature>
<dbReference type="EMBL" id="HBNR01057272">
    <property type="protein sequence ID" value="CAE4624609.1"/>
    <property type="molecule type" value="Transcribed_RNA"/>
</dbReference>
<feature type="compositionally biased region" description="Pro residues" evidence="1">
    <location>
        <begin position="562"/>
        <end position="572"/>
    </location>
</feature>
<feature type="compositionally biased region" description="Low complexity" evidence="1">
    <location>
        <begin position="448"/>
        <end position="464"/>
    </location>
</feature>
<evidence type="ECO:0000256" key="1">
    <source>
        <dbReference type="SAM" id="MobiDB-lite"/>
    </source>
</evidence>
<evidence type="ECO:0000313" key="4">
    <source>
        <dbReference type="EMBL" id="CAE4624609.1"/>
    </source>
</evidence>
<feature type="region of interest" description="Disordered" evidence="1">
    <location>
        <begin position="446"/>
        <end position="606"/>
    </location>
</feature>
<dbReference type="CDD" id="cd06532">
    <property type="entry name" value="Glyco_transf_25"/>
    <property type="match status" value="1"/>
</dbReference>
<feature type="transmembrane region" description="Helical" evidence="2">
    <location>
        <begin position="29"/>
        <end position="49"/>
    </location>
</feature>
<keyword evidence="2" id="KW-1133">Transmembrane helix</keyword>
<reference evidence="4" key="1">
    <citation type="submission" date="2021-01" db="EMBL/GenBank/DDBJ databases">
        <authorList>
            <person name="Corre E."/>
            <person name="Pelletier E."/>
            <person name="Niang G."/>
            <person name="Scheremetjew M."/>
            <person name="Finn R."/>
            <person name="Kale V."/>
            <person name="Holt S."/>
            <person name="Cochrane G."/>
            <person name="Meng A."/>
            <person name="Brown T."/>
            <person name="Cohen L."/>
        </authorList>
    </citation>
    <scope>NUCLEOTIDE SEQUENCE</scope>
    <source>
        <strain evidence="4">CCMP3105</strain>
    </source>
</reference>